<organism evidence="3 4">
    <name type="scientific">Thelephora terrestris</name>
    <dbReference type="NCBI Taxonomy" id="56493"/>
    <lineage>
        <taxon>Eukaryota</taxon>
        <taxon>Fungi</taxon>
        <taxon>Dikarya</taxon>
        <taxon>Basidiomycota</taxon>
        <taxon>Agaricomycotina</taxon>
        <taxon>Agaricomycetes</taxon>
        <taxon>Thelephorales</taxon>
        <taxon>Thelephoraceae</taxon>
        <taxon>Thelephora</taxon>
    </lineage>
</organism>
<keyword evidence="4" id="KW-1185">Reference proteome</keyword>
<dbReference type="Pfam" id="PF18803">
    <property type="entry name" value="CxC2"/>
    <property type="match status" value="1"/>
</dbReference>
<protein>
    <recommendedName>
        <fullName evidence="2">CxC2-like cysteine cluster KDZ transposase-associated domain-containing protein</fullName>
    </recommendedName>
</protein>
<reference evidence="3" key="1">
    <citation type="journal article" date="2020" name="Nat. Commun.">
        <title>Large-scale genome sequencing of mycorrhizal fungi provides insights into the early evolution of symbiotic traits.</title>
        <authorList>
            <person name="Miyauchi S."/>
            <person name="Kiss E."/>
            <person name="Kuo A."/>
            <person name="Drula E."/>
            <person name="Kohler A."/>
            <person name="Sanchez-Garcia M."/>
            <person name="Morin E."/>
            <person name="Andreopoulos B."/>
            <person name="Barry K.W."/>
            <person name="Bonito G."/>
            <person name="Buee M."/>
            <person name="Carver A."/>
            <person name="Chen C."/>
            <person name="Cichocki N."/>
            <person name="Clum A."/>
            <person name="Culley D."/>
            <person name="Crous P.W."/>
            <person name="Fauchery L."/>
            <person name="Girlanda M."/>
            <person name="Hayes R.D."/>
            <person name="Keri Z."/>
            <person name="LaButti K."/>
            <person name="Lipzen A."/>
            <person name="Lombard V."/>
            <person name="Magnuson J."/>
            <person name="Maillard F."/>
            <person name="Murat C."/>
            <person name="Nolan M."/>
            <person name="Ohm R.A."/>
            <person name="Pangilinan J."/>
            <person name="Pereira M.F."/>
            <person name="Perotto S."/>
            <person name="Peter M."/>
            <person name="Pfister S."/>
            <person name="Riley R."/>
            <person name="Sitrit Y."/>
            <person name="Stielow J.B."/>
            <person name="Szollosi G."/>
            <person name="Zifcakova L."/>
            <person name="Stursova M."/>
            <person name="Spatafora J.W."/>
            <person name="Tedersoo L."/>
            <person name="Vaario L.M."/>
            <person name="Yamada A."/>
            <person name="Yan M."/>
            <person name="Wang P."/>
            <person name="Xu J."/>
            <person name="Bruns T."/>
            <person name="Baldrian P."/>
            <person name="Vilgalys R."/>
            <person name="Dunand C."/>
            <person name="Henrissat B."/>
            <person name="Grigoriev I.V."/>
            <person name="Hibbett D."/>
            <person name="Nagy L.G."/>
            <person name="Martin F.M."/>
        </authorList>
    </citation>
    <scope>NUCLEOTIDE SEQUENCE</scope>
    <source>
        <strain evidence="3">UH-Tt-Lm1</strain>
    </source>
</reference>
<feature type="region of interest" description="Disordered" evidence="1">
    <location>
        <begin position="162"/>
        <end position="181"/>
    </location>
</feature>
<evidence type="ECO:0000313" key="4">
    <source>
        <dbReference type="Proteomes" id="UP000736335"/>
    </source>
</evidence>
<feature type="domain" description="CxC2-like cysteine cluster KDZ transposase-associated" evidence="2">
    <location>
        <begin position="97"/>
        <end position="152"/>
    </location>
</feature>
<dbReference type="AlphaFoldDB" id="A0A9P6L3H0"/>
<dbReference type="InterPro" id="IPR041457">
    <property type="entry name" value="CxC2_KDZ-assoc"/>
</dbReference>
<proteinExistence type="predicted"/>
<evidence type="ECO:0000313" key="3">
    <source>
        <dbReference type="EMBL" id="KAF9780637.1"/>
    </source>
</evidence>
<accession>A0A9P6L3H0</accession>
<dbReference type="EMBL" id="WIUZ02000016">
    <property type="protein sequence ID" value="KAF9780637.1"/>
    <property type="molecule type" value="Genomic_DNA"/>
</dbReference>
<sequence length="194" mass="21631">MGKRKAKSKLLTKIDPALLKQKPQAISQHAASDGTRVTTTIKPACQLLVLPTIFSADTLNFGKEHSEDGDDDDEVSQEHYITRKWNGSYLKKSSLWDAGHILQLGHHPSDPCTNPHASTKIFTIVHTNGIHLVSLAFFGYPRKSGQAVERCLKMSGELPGKTATTRVKRETRDKAERDRDRGCGELRWRITAKS</sequence>
<feature type="compositionally biased region" description="Basic and acidic residues" evidence="1">
    <location>
        <begin position="167"/>
        <end position="181"/>
    </location>
</feature>
<comment type="caution">
    <text evidence="3">The sequence shown here is derived from an EMBL/GenBank/DDBJ whole genome shotgun (WGS) entry which is preliminary data.</text>
</comment>
<reference evidence="3" key="2">
    <citation type="submission" date="2020-11" db="EMBL/GenBank/DDBJ databases">
        <authorList>
            <consortium name="DOE Joint Genome Institute"/>
            <person name="Kuo A."/>
            <person name="Miyauchi S."/>
            <person name="Kiss E."/>
            <person name="Drula E."/>
            <person name="Kohler A."/>
            <person name="Sanchez-Garcia M."/>
            <person name="Andreopoulos B."/>
            <person name="Barry K.W."/>
            <person name="Bonito G."/>
            <person name="Buee M."/>
            <person name="Carver A."/>
            <person name="Chen C."/>
            <person name="Cichocki N."/>
            <person name="Clum A."/>
            <person name="Culley D."/>
            <person name="Crous P.W."/>
            <person name="Fauchery L."/>
            <person name="Girlanda M."/>
            <person name="Hayes R."/>
            <person name="Keri Z."/>
            <person name="Labutti K."/>
            <person name="Lipzen A."/>
            <person name="Lombard V."/>
            <person name="Magnuson J."/>
            <person name="Maillard F."/>
            <person name="Morin E."/>
            <person name="Murat C."/>
            <person name="Nolan M."/>
            <person name="Ohm R."/>
            <person name="Pangilinan J."/>
            <person name="Pereira M."/>
            <person name="Perotto S."/>
            <person name="Peter M."/>
            <person name="Riley R."/>
            <person name="Sitrit Y."/>
            <person name="Stielow B."/>
            <person name="Szollosi G."/>
            <person name="Zifcakova L."/>
            <person name="Stursova M."/>
            <person name="Spatafora J.W."/>
            <person name="Tedersoo L."/>
            <person name="Vaario L.-M."/>
            <person name="Yamada A."/>
            <person name="Yan M."/>
            <person name="Wang P."/>
            <person name="Xu J."/>
            <person name="Bruns T."/>
            <person name="Baldrian P."/>
            <person name="Vilgalys R."/>
            <person name="Henrissat B."/>
            <person name="Grigoriev I.V."/>
            <person name="Hibbett D."/>
            <person name="Nagy L.G."/>
            <person name="Martin F.M."/>
        </authorList>
    </citation>
    <scope>NUCLEOTIDE SEQUENCE</scope>
    <source>
        <strain evidence="3">UH-Tt-Lm1</strain>
    </source>
</reference>
<name>A0A9P6L3H0_9AGAM</name>
<gene>
    <name evidence="3" type="ORF">BJ322DRAFT_1023867</name>
</gene>
<evidence type="ECO:0000259" key="2">
    <source>
        <dbReference type="Pfam" id="PF18803"/>
    </source>
</evidence>
<dbReference type="Proteomes" id="UP000736335">
    <property type="component" value="Unassembled WGS sequence"/>
</dbReference>
<dbReference type="OrthoDB" id="3004525at2759"/>
<evidence type="ECO:0000256" key="1">
    <source>
        <dbReference type="SAM" id="MobiDB-lite"/>
    </source>
</evidence>